<dbReference type="InterPro" id="IPR036126">
    <property type="entry name" value="TBCA_sf"/>
</dbReference>
<evidence type="ECO:0000256" key="4">
    <source>
        <dbReference type="SAM" id="MobiDB-lite"/>
    </source>
</evidence>
<dbReference type="Proteomes" id="UP001322138">
    <property type="component" value="Unassembled WGS sequence"/>
</dbReference>
<keyword evidence="2 3" id="KW-0143">Chaperone</keyword>
<proteinExistence type="inferred from homology"/>
<organism evidence="5 6">
    <name type="scientific">Podospora bellae-mahoneyi</name>
    <dbReference type="NCBI Taxonomy" id="2093777"/>
    <lineage>
        <taxon>Eukaryota</taxon>
        <taxon>Fungi</taxon>
        <taxon>Dikarya</taxon>
        <taxon>Ascomycota</taxon>
        <taxon>Pezizomycotina</taxon>
        <taxon>Sordariomycetes</taxon>
        <taxon>Sordariomycetidae</taxon>
        <taxon>Sordariales</taxon>
        <taxon>Podosporaceae</taxon>
        <taxon>Podospora</taxon>
    </lineage>
</organism>
<dbReference type="EMBL" id="JAFFGZ010000001">
    <property type="protein sequence ID" value="KAK4648090.1"/>
    <property type="molecule type" value="Genomic_DNA"/>
</dbReference>
<gene>
    <name evidence="5" type="primary">RBL2</name>
    <name evidence="5" type="ORF">QC761_107020</name>
</gene>
<comment type="similarity">
    <text evidence="1 3">Belongs to the TBCA family.</text>
</comment>
<dbReference type="PANTHER" id="PTHR21500">
    <property type="entry name" value="TUBULIN-SPECIFIC CHAPERONE A"/>
    <property type="match status" value="1"/>
</dbReference>
<evidence type="ECO:0000313" key="5">
    <source>
        <dbReference type="EMBL" id="KAK4648090.1"/>
    </source>
</evidence>
<sequence>MKRTNIESASHTLLCKKRRHQPLPNPSNFLAPAIAQLASSAITLTPQIYPANPTTHSQTAAKSTYSLPHQASLTRLHHQHHQAETINQSSYNILHSTSPTSSSTNQPQPLKPIQMAPPTPLERATNSVLRLVKEESYYHKELAHQETRISKLQTEIAAGKPDLDSNAPYMLKQEQTALEETKAVFGPLRDKISEAVQNLEEQIAITESDGVEGKEEELKKAREAVESGKKVAEQE</sequence>
<keyword evidence="3" id="KW-0206">Cytoskeleton</keyword>
<feature type="compositionally biased region" description="Low complexity" evidence="4">
    <location>
        <begin position="96"/>
        <end position="108"/>
    </location>
</feature>
<dbReference type="Gene3D" id="1.20.58.90">
    <property type="match status" value="1"/>
</dbReference>
<name>A0ABR0FVV0_9PEZI</name>
<dbReference type="InterPro" id="IPR004226">
    <property type="entry name" value="TBCA"/>
</dbReference>
<comment type="subcellular location">
    <subcellularLocation>
        <location evidence="3">Cytoplasm</location>
        <location evidence="3">Cytoskeleton</location>
    </subcellularLocation>
</comment>
<protein>
    <recommendedName>
        <fullName evidence="3">Tubulin-specific chaperone A</fullName>
    </recommendedName>
</protein>
<evidence type="ECO:0000256" key="2">
    <source>
        <dbReference type="ARBA" id="ARBA00023186"/>
    </source>
</evidence>
<feature type="region of interest" description="Disordered" evidence="4">
    <location>
        <begin position="209"/>
        <end position="235"/>
    </location>
</feature>
<reference evidence="5 6" key="1">
    <citation type="journal article" date="2023" name="bioRxiv">
        <title>High-quality genome assemblies of four members of thePodospora anserinaspecies complex.</title>
        <authorList>
            <person name="Ament-Velasquez S.L."/>
            <person name="Vogan A.A."/>
            <person name="Wallerman O."/>
            <person name="Hartmann F."/>
            <person name="Gautier V."/>
            <person name="Silar P."/>
            <person name="Giraud T."/>
            <person name="Johannesson H."/>
        </authorList>
    </citation>
    <scope>NUCLEOTIDE SEQUENCE [LARGE SCALE GENOMIC DNA]</scope>
    <source>
        <strain evidence="5 6">CBS 112042</strain>
    </source>
</reference>
<feature type="region of interest" description="Disordered" evidence="4">
    <location>
        <begin position="93"/>
        <end position="120"/>
    </location>
</feature>
<dbReference type="SUPFAM" id="SSF46988">
    <property type="entry name" value="Tubulin chaperone cofactor A"/>
    <property type="match status" value="1"/>
</dbReference>
<evidence type="ECO:0000256" key="3">
    <source>
        <dbReference type="RuleBase" id="RU364030"/>
    </source>
</evidence>
<comment type="subunit">
    <text evidence="3">Supercomplex made of cofactors A to E. Cofactors A and D function by capturing and stabilizing tubulin in a quasi-native conformation. Cofactor E binds to the cofactor D-tubulin complex; interaction with cofactor C then causes the release of tubulin polypeptides that are committed to the native state.</text>
</comment>
<evidence type="ECO:0000256" key="1">
    <source>
        <dbReference type="ARBA" id="ARBA00006806"/>
    </source>
</evidence>
<keyword evidence="3" id="KW-0963">Cytoplasm</keyword>
<evidence type="ECO:0000313" key="6">
    <source>
        <dbReference type="Proteomes" id="UP001322138"/>
    </source>
</evidence>
<dbReference type="PANTHER" id="PTHR21500:SF0">
    <property type="entry name" value="TUBULIN-SPECIFIC CHAPERONE A"/>
    <property type="match status" value="1"/>
</dbReference>
<dbReference type="RefSeq" id="XP_062737066.1">
    <property type="nucleotide sequence ID" value="XM_062873975.1"/>
</dbReference>
<keyword evidence="6" id="KW-1185">Reference proteome</keyword>
<feature type="compositionally biased region" description="Basic and acidic residues" evidence="4">
    <location>
        <begin position="211"/>
        <end position="235"/>
    </location>
</feature>
<comment type="caution">
    <text evidence="5">The sequence shown here is derived from an EMBL/GenBank/DDBJ whole genome shotgun (WGS) entry which is preliminary data.</text>
</comment>
<dbReference type="GeneID" id="87893457"/>
<accession>A0ABR0FVV0</accession>
<keyword evidence="3" id="KW-0493">Microtubule</keyword>
<dbReference type="Pfam" id="PF02970">
    <property type="entry name" value="TBCA"/>
    <property type="match status" value="1"/>
</dbReference>